<reference evidence="2 3" key="1">
    <citation type="journal article" date="2014" name="Agronomy (Basel)">
        <title>A Draft Genome Sequence for Ensete ventricosum, the Drought-Tolerant Tree Against Hunger.</title>
        <authorList>
            <person name="Harrison J."/>
            <person name="Moore K.A."/>
            <person name="Paszkiewicz K."/>
            <person name="Jones T."/>
            <person name="Grant M."/>
            <person name="Ambacheew D."/>
            <person name="Muzemil S."/>
            <person name="Studholme D.J."/>
        </authorList>
    </citation>
    <scope>NUCLEOTIDE SEQUENCE [LARGE SCALE GENOMIC DNA]</scope>
</reference>
<evidence type="ECO:0000313" key="2">
    <source>
        <dbReference type="EMBL" id="RRT73850.1"/>
    </source>
</evidence>
<organism evidence="2 3">
    <name type="scientific">Ensete ventricosum</name>
    <name type="common">Abyssinian banana</name>
    <name type="synonym">Musa ensete</name>
    <dbReference type="NCBI Taxonomy" id="4639"/>
    <lineage>
        <taxon>Eukaryota</taxon>
        <taxon>Viridiplantae</taxon>
        <taxon>Streptophyta</taxon>
        <taxon>Embryophyta</taxon>
        <taxon>Tracheophyta</taxon>
        <taxon>Spermatophyta</taxon>
        <taxon>Magnoliopsida</taxon>
        <taxon>Liliopsida</taxon>
        <taxon>Zingiberales</taxon>
        <taxon>Musaceae</taxon>
        <taxon>Ensete</taxon>
    </lineage>
</organism>
<comment type="caution">
    <text evidence="2">The sequence shown here is derived from an EMBL/GenBank/DDBJ whole genome shotgun (WGS) entry which is preliminary data.</text>
</comment>
<protein>
    <submittedName>
        <fullName evidence="2">Uncharacterized protein</fullName>
    </submittedName>
</protein>
<feature type="non-terminal residue" evidence="2">
    <location>
        <position position="1"/>
    </location>
</feature>
<evidence type="ECO:0000256" key="1">
    <source>
        <dbReference type="SAM" id="MobiDB-lite"/>
    </source>
</evidence>
<sequence length="59" mass="6524">CGPRWQDGIRRRRYPYADQTLFLSLTKTCPFTSTVHVGPVGEIMPTSSVGPTNLEESVA</sequence>
<dbReference type="EMBL" id="AMZH03002964">
    <property type="protein sequence ID" value="RRT73850.1"/>
    <property type="molecule type" value="Genomic_DNA"/>
</dbReference>
<feature type="compositionally biased region" description="Polar residues" evidence="1">
    <location>
        <begin position="45"/>
        <end position="59"/>
    </location>
</feature>
<accession>A0A427ACA7</accession>
<feature type="region of interest" description="Disordered" evidence="1">
    <location>
        <begin position="40"/>
        <end position="59"/>
    </location>
</feature>
<dbReference type="Proteomes" id="UP000287651">
    <property type="component" value="Unassembled WGS sequence"/>
</dbReference>
<evidence type="ECO:0000313" key="3">
    <source>
        <dbReference type="Proteomes" id="UP000287651"/>
    </source>
</evidence>
<dbReference type="AlphaFoldDB" id="A0A427ACA7"/>
<proteinExistence type="predicted"/>
<gene>
    <name evidence="2" type="ORF">B296_00032963</name>
</gene>
<name>A0A427ACA7_ENSVE</name>